<keyword evidence="1" id="KW-0732">Signal</keyword>
<dbReference type="AlphaFoldDB" id="A0A4R4NI86"/>
<evidence type="ECO:0000256" key="1">
    <source>
        <dbReference type="SAM" id="SignalP"/>
    </source>
</evidence>
<feature type="signal peptide" evidence="1">
    <location>
        <begin position="1"/>
        <end position="18"/>
    </location>
</feature>
<dbReference type="EMBL" id="SMJZ01000024">
    <property type="protein sequence ID" value="TDC08769.1"/>
    <property type="molecule type" value="Genomic_DNA"/>
</dbReference>
<dbReference type="SUPFAM" id="SSF53850">
    <property type="entry name" value="Periplasmic binding protein-like II"/>
    <property type="match status" value="1"/>
</dbReference>
<dbReference type="OrthoDB" id="8478044at2"/>
<dbReference type="PROSITE" id="PS51318">
    <property type="entry name" value="TAT"/>
    <property type="match status" value="1"/>
</dbReference>
<reference evidence="2 3" key="1">
    <citation type="submission" date="2019-02" db="EMBL/GenBank/DDBJ databases">
        <title>Draft genome sequences of novel Actinobacteria.</title>
        <authorList>
            <person name="Sahin N."/>
            <person name="Ay H."/>
            <person name="Saygin H."/>
        </authorList>
    </citation>
    <scope>NUCLEOTIDE SEQUENCE [LARGE SCALE GENOMIC DNA]</scope>
    <source>
        <strain evidence="2 3">KC201</strain>
    </source>
</reference>
<dbReference type="Pfam" id="PF01547">
    <property type="entry name" value="SBP_bac_1"/>
    <property type="match status" value="1"/>
</dbReference>
<gene>
    <name evidence="2" type="ORF">E1267_09370</name>
</gene>
<accession>A0A4R4NI86</accession>
<dbReference type="PANTHER" id="PTHR43649">
    <property type="entry name" value="ARABINOSE-BINDING PROTEIN-RELATED"/>
    <property type="match status" value="1"/>
</dbReference>
<keyword evidence="3" id="KW-1185">Reference proteome</keyword>
<comment type="caution">
    <text evidence="2">The sequence shown here is derived from an EMBL/GenBank/DDBJ whole genome shotgun (WGS) entry which is preliminary data.</text>
</comment>
<proteinExistence type="predicted"/>
<sequence>MTTFGRRRFLGLSGGALAAALGAAGCARTSEQEAAPAAGGDALRWWDHFQPLRPLNERIFAEYGKANPGVRVEHEVYNPNEMGQALQLAFKSNQIADVHTIAGLGSSEASLVAGGWFAPLAGQEAIRAKLPADTLLEGLHVFDGKLHAFPLFTARQYATLSWFNRELVEKAGGDPDNGPATWDEFRSIAARITKDGGGHAYGWIQGLQFHERLQSHVIELAMSAGAPLAMTPGADEKGLVDPRTGDYAYASDPFVQTLEFLLSLVRDKVVFPASTSLDARTARARWATGVAGMFFDGSWNIGVVNGQFKQFLGKVGVGPVPSPGGKPVLYGAPAPGQLFVSSQSRHVEAASELLARFTGPQFHRALSTYMDQVPLDLEAVSTADVHPTYKRAVELFGQAVRLAPSPVVRNPAVAQVLTEMKEPRPTLGEITQGILSGELTDIRKALREHTGKLAAERERATRAIAEKGVKVSLDDWTFPNWRPGKDYTAEMYRTS</sequence>
<organism evidence="2 3">
    <name type="scientific">Nonomuraea longispora</name>
    <dbReference type="NCBI Taxonomy" id="1848320"/>
    <lineage>
        <taxon>Bacteria</taxon>
        <taxon>Bacillati</taxon>
        <taxon>Actinomycetota</taxon>
        <taxon>Actinomycetes</taxon>
        <taxon>Streptosporangiales</taxon>
        <taxon>Streptosporangiaceae</taxon>
        <taxon>Nonomuraea</taxon>
    </lineage>
</organism>
<dbReference type="RefSeq" id="WP_132331843.1">
    <property type="nucleotide sequence ID" value="NZ_SMJZ01000024.1"/>
</dbReference>
<dbReference type="InterPro" id="IPR006059">
    <property type="entry name" value="SBP"/>
</dbReference>
<name>A0A4R4NI86_9ACTN</name>
<protein>
    <submittedName>
        <fullName evidence="2">Extracellular solute-binding protein</fullName>
    </submittedName>
</protein>
<dbReference type="InterPro" id="IPR006311">
    <property type="entry name" value="TAT_signal"/>
</dbReference>
<dbReference type="Gene3D" id="3.40.190.10">
    <property type="entry name" value="Periplasmic binding protein-like II"/>
    <property type="match status" value="1"/>
</dbReference>
<evidence type="ECO:0000313" key="2">
    <source>
        <dbReference type="EMBL" id="TDC08769.1"/>
    </source>
</evidence>
<dbReference type="PROSITE" id="PS51257">
    <property type="entry name" value="PROKAR_LIPOPROTEIN"/>
    <property type="match status" value="1"/>
</dbReference>
<feature type="chain" id="PRO_5039678884" evidence="1">
    <location>
        <begin position="19"/>
        <end position="495"/>
    </location>
</feature>
<evidence type="ECO:0000313" key="3">
    <source>
        <dbReference type="Proteomes" id="UP000295157"/>
    </source>
</evidence>
<dbReference type="Proteomes" id="UP000295157">
    <property type="component" value="Unassembled WGS sequence"/>
</dbReference>
<dbReference type="InterPro" id="IPR050490">
    <property type="entry name" value="Bact_solute-bd_prot1"/>
</dbReference>